<name>A0ABT7NAZ8_9BURK</name>
<dbReference type="PANTHER" id="PTHR11941">
    <property type="entry name" value="ENOYL-COA HYDRATASE-RELATED"/>
    <property type="match status" value="1"/>
</dbReference>
<evidence type="ECO:0000313" key="4">
    <source>
        <dbReference type="Proteomes" id="UP001174908"/>
    </source>
</evidence>
<evidence type="ECO:0000256" key="2">
    <source>
        <dbReference type="RuleBase" id="RU003707"/>
    </source>
</evidence>
<dbReference type="RefSeq" id="WP_286660141.1">
    <property type="nucleotide sequence ID" value="NZ_JASZYV010000002.1"/>
</dbReference>
<reference evidence="3" key="1">
    <citation type="submission" date="2023-06" db="EMBL/GenBank/DDBJ databases">
        <authorList>
            <person name="Jiang Y."/>
            <person name="Liu Q."/>
        </authorList>
    </citation>
    <scope>NUCLEOTIDE SEQUENCE</scope>
    <source>
        <strain evidence="3">CGMCC 1.12089</strain>
    </source>
</reference>
<evidence type="ECO:0000256" key="1">
    <source>
        <dbReference type="ARBA" id="ARBA00005254"/>
    </source>
</evidence>
<dbReference type="EMBL" id="JASZYV010000002">
    <property type="protein sequence ID" value="MDM0045035.1"/>
    <property type="molecule type" value="Genomic_DNA"/>
</dbReference>
<dbReference type="Pfam" id="PF00378">
    <property type="entry name" value="ECH_1"/>
    <property type="match status" value="1"/>
</dbReference>
<gene>
    <name evidence="3" type="ORF">QTH91_11130</name>
</gene>
<dbReference type="CDD" id="cd06558">
    <property type="entry name" value="crotonase-like"/>
    <property type="match status" value="1"/>
</dbReference>
<dbReference type="InterPro" id="IPR018376">
    <property type="entry name" value="Enoyl-CoA_hyd/isom_CS"/>
</dbReference>
<proteinExistence type="inferred from homology"/>
<protein>
    <submittedName>
        <fullName evidence="3">Enoyl-CoA hydratase/isomerase family protein</fullName>
    </submittedName>
</protein>
<dbReference type="Proteomes" id="UP001174908">
    <property type="component" value="Unassembled WGS sequence"/>
</dbReference>
<dbReference type="PANTHER" id="PTHR11941:SF54">
    <property type="entry name" value="ENOYL-COA HYDRATASE, MITOCHONDRIAL"/>
    <property type="match status" value="1"/>
</dbReference>
<sequence length="258" mass="27475">MSEAESGPVFSRPSAHVALIELNRPQSANRLEPQDLEVLRSHIDECESSADVRVLVLAGRGNYFSAGFDLRALADGLRSGVRFDGADSAFEAVANRLDSSKLISIAALNGPVLGGATDLALACDFRMGSSEVFMQMPAAKFGLPLYAGALQRYVSRMGLNHAKRLVFMAERVGAQEMLDMGFLTALVRPSEVMAMALSQAAHLATMPPKNMAALKQVLNASALGEGTAVSQREVLARAFDPEAILQNIAASQAARRKG</sequence>
<dbReference type="PROSITE" id="PS00166">
    <property type="entry name" value="ENOYL_COA_HYDRATASE"/>
    <property type="match status" value="1"/>
</dbReference>
<dbReference type="InterPro" id="IPR029045">
    <property type="entry name" value="ClpP/crotonase-like_dom_sf"/>
</dbReference>
<evidence type="ECO:0000313" key="3">
    <source>
        <dbReference type="EMBL" id="MDM0045035.1"/>
    </source>
</evidence>
<keyword evidence="4" id="KW-1185">Reference proteome</keyword>
<dbReference type="Gene3D" id="3.90.226.10">
    <property type="entry name" value="2-enoyl-CoA Hydratase, Chain A, domain 1"/>
    <property type="match status" value="1"/>
</dbReference>
<comment type="caution">
    <text evidence="3">The sequence shown here is derived from an EMBL/GenBank/DDBJ whole genome shotgun (WGS) entry which is preliminary data.</text>
</comment>
<comment type="similarity">
    <text evidence="1 2">Belongs to the enoyl-CoA hydratase/isomerase family.</text>
</comment>
<organism evidence="3 4">
    <name type="scientific">Variovorax dokdonensis</name>
    <dbReference type="NCBI Taxonomy" id="344883"/>
    <lineage>
        <taxon>Bacteria</taxon>
        <taxon>Pseudomonadati</taxon>
        <taxon>Pseudomonadota</taxon>
        <taxon>Betaproteobacteria</taxon>
        <taxon>Burkholderiales</taxon>
        <taxon>Comamonadaceae</taxon>
        <taxon>Variovorax</taxon>
    </lineage>
</organism>
<accession>A0ABT7NAZ8</accession>
<dbReference type="InterPro" id="IPR001753">
    <property type="entry name" value="Enoyl-CoA_hydra/iso"/>
</dbReference>
<dbReference type="SUPFAM" id="SSF52096">
    <property type="entry name" value="ClpP/crotonase"/>
    <property type="match status" value="1"/>
</dbReference>